<organism evidence="2 3">
    <name type="scientific">Pythium oligandrum</name>
    <name type="common">Mycoparasitic fungus</name>
    <dbReference type="NCBI Taxonomy" id="41045"/>
    <lineage>
        <taxon>Eukaryota</taxon>
        <taxon>Sar</taxon>
        <taxon>Stramenopiles</taxon>
        <taxon>Oomycota</taxon>
        <taxon>Peronosporomycetes</taxon>
        <taxon>Pythiales</taxon>
        <taxon>Pythiaceae</taxon>
        <taxon>Pythium</taxon>
    </lineage>
</organism>
<dbReference type="AlphaFoldDB" id="A0A8K1CUG5"/>
<dbReference type="SUPFAM" id="SSF52980">
    <property type="entry name" value="Restriction endonuclease-like"/>
    <property type="match status" value="1"/>
</dbReference>
<dbReference type="Proteomes" id="UP000794436">
    <property type="component" value="Unassembled WGS sequence"/>
</dbReference>
<dbReference type="InterPro" id="IPR008538">
    <property type="entry name" value="Uma2"/>
</dbReference>
<gene>
    <name evidence="2" type="ORF">Poli38472_005936</name>
</gene>
<evidence type="ECO:0000313" key="3">
    <source>
        <dbReference type="Proteomes" id="UP000794436"/>
    </source>
</evidence>
<dbReference type="Pfam" id="PF05685">
    <property type="entry name" value="Uma2"/>
    <property type="match status" value="1"/>
</dbReference>
<proteinExistence type="predicted"/>
<dbReference type="EMBL" id="SPLM01000002">
    <property type="protein sequence ID" value="TMW68468.1"/>
    <property type="molecule type" value="Genomic_DNA"/>
</dbReference>
<dbReference type="Gene3D" id="3.90.1570.10">
    <property type="entry name" value="tt1808, chain A"/>
    <property type="match status" value="1"/>
</dbReference>
<dbReference type="OrthoDB" id="124462at2759"/>
<keyword evidence="3" id="KW-1185">Reference proteome</keyword>
<dbReference type="InterPro" id="IPR012296">
    <property type="entry name" value="Nuclease_put_TT1808"/>
</dbReference>
<dbReference type="GO" id="GO:0006281">
    <property type="term" value="P:DNA repair"/>
    <property type="evidence" value="ECO:0007669"/>
    <property type="project" value="UniProtKB-ARBA"/>
</dbReference>
<dbReference type="InterPro" id="IPR011335">
    <property type="entry name" value="Restrct_endonuc-II-like"/>
</dbReference>
<evidence type="ECO:0000313" key="2">
    <source>
        <dbReference type="EMBL" id="TMW68468.1"/>
    </source>
</evidence>
<comment type="caution">
    <text evidence="2">The sequence shown here is derived from an EMBL/GenBank/DDBJ whole genome shotgun (WGS) entry which is preliminary data.</text>
</comment>
<sequence>MDTMDIIIDVDATSDSDDESSVIALLDGTQIPAVAGRRHILPPPDPNALAPERSLFFLEYDVPDLIVRDVALPYYAAVEVRPATLQAYEWFRQHRAHDGFVGYDRCGYTFVLPPPIASVVGQKTHYRQQYRVPDVSYVEPSTWSQLSREQKNTRYLTCVPTVVVLIRTPRYSMQDLHEKMTAFLAAGTKEGVLADTKIGSLWLYHPQSTPQCVQLGPVAFESWPEFILDCQAIRDARLREERRAN</sequence>
<feature type="domain" description="Putative restriction endonuclease" evidence="1">
    <location>
        <begin position="127"/>
        <end position="209"/>
    </location>
</feature>
<name>A0A8K1CUG5_PYTOL</name>
<evidence type="ECO:0000259" key="1">
    <source>
        <dbReference type="Pfam" id="PF05685"/>
    </source>
</evidence>
<dbReference type="CDD" id="cd06260">
    <property type="entry name" value="DUF820-like"/>
    <property type="match status" value="1"/>
</dbReference>
<reference evidence="2" key="1">
    <citation type="submission" date="2019-03" db="EMBL/GenBank/DDBJ databases">
        <title>Long read genome sequence of the mycoparasitic Pythium oligandrum ATCC 38472 isolated from sugarbeet rhizosphere.</title>
        <authorList>
            <person name="Gaulin E."/>
        </authorList>
    </citation>
    <scope>NUCLEOTIDE SEQUENCE</scope>
    <source>
        <strain evidence="2">ATCC 38472_TT</strain>
    </source>
</reference>
<accession>A0A8K1CUG5</accession>
<protein>
    <recommendedName>
        <fullName evidence="1">Putative restriction endonuclease domain-containing protein</fullName>
    </recommendedName>
</protein>